<keyword evidence="2" id="KW-1185">Reference proteome</keyword>
<dbReference type="RefSeq" id="WP_017618338.1">
    <property type="nucleotide sequence ID" value="NZ_ANBG01000164.1"/>
</dbReference>
<reference evidence="1 2" key="1">
    <citation type="submission" date="2017-08" db="EMBL/GenBank/DDBJ databases">
        <title>The complete genome sequence of Nocardiopsis gilva YIM 90087.</title>
        <authorList>
            <person name="Yin M."/>
            <person name="Tang S."/>
        </authorList>
    </citation>
    <scope>NUCLEOTIDE SEQUENCE [LARGE SCALE GENOMIC DNA]</scope>
    <source>
        <strain evidence="1 2">YIM 90087</strain>
    </source>
</reference>
<name>A0A223SCU9_9ACTN</name>
<protein>
    <submittedName>
        <fullName evidence="1">Uncharacterized protein</fullName>
    </submittedName>
</protein>
<proteinExistence type="predicted"/>
<dbReference type="OrthoDB" id="9946206at2"/>
<dbReference type="Proteomes" id="UP000215005">
    <property type="component" value="Chromosome"/>
</dbReference>
<accession>A0A223SCU9</accession>
<dbReference type="AlphaFoldDB" id="A0A223SCU9"/>
<dbReference type="EMBL" id="CP022753">
    <property type="protein sequence ID" value="ASU85932.1"/>
    <property type="molecule type" value="Genomic_DNA"/>
</dbReference>
<sequence length="75" mass="8138">MDAREELGRRLAAGELSEAAAERALTAVEDVEALLGAEQWGSAPREELLAWIDSWEISDEALADAYRAFSLESSA</sequence>
<evidence type="ECO:0000313" key="2">
    <source>
        <dbReference type="Proteomes" id="UP000215005"/>
    </source>
</evidence>
<gene>
    <name evidence="1" type="ORF">CDO52_26825</name>
</gene>
<evidence type="ECO:0000313" key="1">
    <source>
        <dbReference type="EMBL" id="ASU85932.1"/>
    </source>
</evidence>
<dbReference type="KEGG" id="ngv:CDO52_26825"/>
<organism evidence="1 2">
    <name type="scientific">Nocardiopsis gilva YIM 90087</name>
    <dbReference type="NCBI Taxonomy" id="1235441"/>
    <lineage>
        <taxon>Bacteria</taxon>
        <taxon>Bacillati</taxon>
        <taxon>Actinomycetota</taxon>
        <taxon>Actinomycetes</taxon>
        <taxon>Streptosporangiales</taxon>
        <taxon>Nocardiopsidaceae</taxon>
        <taxon>Nocardiopsis</taxon>
    </lineage>
</organism>